<feature type="domain" description="CASTOR ACT" evidence="2">
    <location>
        <begin position="81"/>
        <end position="142"/>
    </location>
</feature>
<feature type="compositionally biased region" description="Acidic residues" evidence="1">
    <location>
        <begin position="511"/>
        <end position="536"/>
    </location>
</feature>
<dbReference type="Proteomes" id="UP000567179">
    <property type="component" value="Unassembled WGS sequence"/>
</dbReference>
<reference evidence="3 4" key="1">
    <citation type="journal article" date="2020" name="ISME J.">
        <title>Uncovering the hidden diversity of litter-decomposition mechanisms in mushroom-forming fungi.</title>
        <authorList>
            <person name="Floudas D."/>
            <person name="Bentzer J."/>
            <person name="Ahren D."/>
            <person name="Johansson T."/>
            <person name="Persson P."/>
            <person name="Tunlid A."/>
        </authorList>
    </citation>
    <scope>NUCLEOTIDE SEQUENCE [LARGE SCALE GENOMIC DNA]</scope>
    <source>
        <strain evidence="3 4">CBS 101986</strain>
    </source>
</reference>
<dbReference type="SUPFAM" id="SSF55021">
    <property type="entry name" value="ACT-like"/>
    <property type="match status" value="1"/>
</dbReference>
<dbReference type="InterPro" id="IPR051719">
    <property type="entry name" value="CASTOR_mTORC1"/>
</dbReference>
<dbReference type="PANTHER" id="PTHR31131">
    <property type="entry name" value="CHROMOSOME 1, WHOLE GENOME SHOTGUN SEQUENCE"/>
    <property type="match status" value="1"/>
</dbReference>
<protein>
    <recommendedName>
        <fullName evidence="2">CASTOR ACT domain-containing protein</fullName>
    </recommendedName>
</protein>
<dbReference type="GO" id="GO:0046394">
    <property type="term" value="P:carboxylic acid biosynthetic process"/>
    <property type="evidence" value="ECO:0007669"/>
    <property type="project" value="UniProtKB-ARBA"/>
</dbReference>
<dbReference type="InterPro" id="IPR027795">
    <property type="entry name" value="CASTOR_ACT_dom"/>
</dbReference>
<organism evidence="3 4">
    <name type="scientific">Psilocybe cf. subviscida</name>
    <dbReference type="NCBI Taxonomy" id="2480587"/>
    <lineage>
        <taxon>Eukaryota</taxon>
        <taxon>Fungi</taxon>
        <taxon>Dikarya</taxon>
        <taxon>Basidiomycota</taxon>
        <taxon>Agaricomycotina</taxon>
        <taxon>Agaricomycetes</taxon>
        <taxon>Agaricomycetidae</taxon>
        <taxon>Agaricales</taxon>
        <taxon>Agaricineae</taxon>
        <taxon>Strophariaceae</taxon>
        <taxon>Psilocybe</taxon>
    </lineage>
</organism>
<feature type="region of interest" description="Disordered" evidence="1">
    <location>
        <begin position="505"/>
        <end position="608"/>
    </location>
</feature>
<dbReference type="GO" id="GO:0006520">
    <property type="term" value="P:amino acid metabolic process"/>
    <property type="evidence" value="ECO:0007669"/>
    <property type="project" value="UniProtKB-ARBA"/>
</dbReference>
<feature type="region of interest" description="Disordered" evidence="1">
    <location>
        <begin position="325"/>
        <end position="370"/>
    </location>
</feature>
<dbReference type="Pfam" id="PF13840">
    <property type="entry name" value="ACT_7"/>
    <property type="match status" value="1"/>
</dbReference>
<dbReference type="PANTHER" id="PTHR31131:SF6">
    <property type="entry name" value="CASTOR ACT DOMAIN-CONTAINING PROTEIN"/>
    <property type="match status" value="1"/>
</dbReference>
<feature type="compositionally biased region" description="Acidic residues" evidence="1">
    <location>
        <begin position="543"/>
        <end position="559"/>
    </location>
</feature>
<dbReference type="AlphaFoldDB" id="A0A8H5BE48"/>
<name>A0A8H5BE48_9AGAR</name>
<dbReference type="InterPro" id="IPR045865">
    <property type="entry name" value="ACT-like_dom_sf"/>
</dbReference>
<keyword evidence="4" id="KW-1185">Reference proteome</keyword>
<feature type="compositionally biased region" description="Basic residues" evidence="1">
    <location>
        <begin position="414"/>
        <end position="423"/>
    </location>
</feature>
<comment type="caution">
    <text evidence="3">The sequence shown here is derived from an EMBL/GenBank/DDBJ whole genome shotgun (WGS) entry which is preliminary data.</text>
</comment>
<evidence type="ECO:0000256" key="1">
    <source>
        <dbReference type="SAM" id="MobiDB-lite"/>
    </source>
</evidence>
<feature type="compositionally biased region" description="Low complexity" evidence="1">
    <location>
        <begin position="178"/>
        <end position="190"/>
    </location>
</feature>
<evidence type="ECO:0000313" key="3">
    <source>
        <dbReference type="EMBL" id="KAF5321680.1"/>
    </source>
</evidence>
<evidence type="ECO:0000313" key="4">
    <source>
        <dbReference type="Proteomes" id="UP000567179"/>
    </source>
</evidence>
<dbReference type="EMBL" id="JAACJJ010000028">
    <property type="protein sequence ID" value="KAF5321680.1"/>
    <property type="molecule type" value="Genomic_DNA"/>
</dbReference>
<accession>A0A8H5BE48</accession>
<feature type="compositionally biased region" description="Low complexity" evidence="1">
    <location>
        <begin position="215"/>
        <end position="226"/>
    </location>
</feature>
<dbReference type="OrthoDB" id="58529at2759"/>
<proteinExistence type="predicted"/>
<feature type="compositionally biased region" description="Basic and acidic residues" evidence="1">
    <location>
        <begin position="330"/>
        <end position="340"/>
    </location>
</feature>
<gene>
    <name evidence="3" type="ORF">D9619_000617</name>
</gene>
<evidence type="ECO:0000259" key="2">
    <source>
        <dbReference type="Pfam" id="PF13840"/>
    </source>
</evidence>
<feature type="compositionally biased region" description="Basic residues" evidence="1">
    <location>
        <begin position="593"/>
        <end position="603"/>
    </location>
</feature>
<feature type="region of interest" description="Disordered" evidence="1">
    <location>
        <begin position="397"/>
        <end position="464"/>
    </location>
</feature>
<feature type="compositionally biased region" description="Polar residues" evidence="1">
    <location>
        <begin position="341"/>
        <end position="359"/>
    </location>
</feature>
<feature type="region of interest" description="Disordered" evidence="1">
    <location>
        <begin position="154"/>
        <end position="234"/>
    </location>
</feature>
<sequence length="673" mass="73702">MQATISLLPVSLSLVHVPRRRLPALAQQVLRQVLHPHPAFLNITSNDIELSIFAEHHILNDFQPIAHKDARRNRSEPVEISYDNWSVLQIDSHSDQLDNSGTRVHDLSAPLAAAGISILYQSSYMSDFIFVKESRLKEAMDLFEAAGFHLYHSSSDDEYEEPPSPANYYTPSTDGPVSPSSHAHTHSSTTKRGAVLTRDDTQNQNNPSKKSADESTTSPTAGTAASRHASPTSAEVRILPPDLACVGLSDEFGVDHWGLKIVKLVAFPDLIGPQSTTPSSSSTKSVPATYSRSRSPSSSSYASSSSSSDYASCDSVSSSASVFEDEDRYFDESPRDRDTDSTSFTSLATTNNEQDTDNASALVKGTGPSAGNAKVRVAGLAPLSPIVPLNAKVQVDRPRISVHTNGNADASSSRKSHRRRRHRETAETASAETKSAKASKRSTSSSSSTGTPFFGFTRTPEGSSLTAPTRVLAALFPPEERHMLICGSELDAADKWVERQTRRAMDGVYSDADEEEEEDREDEQEYEGQEEDEEDDRDGRDMDVDEGREEQEAEEEEGGDFLGLSRGHGHRYRSRGASTHRSSQRSSWESRSRGRGGGRRSRSLHGGGAGAALKCLQVDLRRFGLDKHGLVNRFSRVLEENEINHMYSSTFKTANLLVDKRDALRAQALLRSC</sequence>
<dbReference type="Gene3D" id="3.30.2130.10">
    <property type="entry name" value="VC0802-like"/>
    <property type="match status" value="2"/>
</dbReference>
<feature type="region of interest" description="Disordered" evidence="1">
    <location>
        <begin position="273"/>
        <end position="311"/>
    </location>
</feature>